<evidence type="ECO:0000313" key="1">
    <source>
        <dbReference type="EMBL" id="MFI2490409.1"/>
    </source>
</evidence>
<dbReference type="RefSeq" id="WP_397408242.1">
    <property type="nucleotide sequence ID" value="NZ_JBIRYI010000025.1"/>
</dbReference>
<evidence type="ECO:0000313" key="2">
    <source>
        <dbReference type="Proteomes" id="UP001611580"/>
    </source>
</evidence>
<protein>
    <submittedName>
        <fullName evidence="1">Uncharacterized protein</fullName>
    </submittedName>
</protein>
<accession>A0ABW7XS73</accession>
<dbReference type="EMBL" id="JBIRYI010000025">
    <property type="protein sequence ID" value="MFI2490409.1"/>
    <property type="molecule type" value="Genomic_DNA"/>
</dbReference>
<gene>
    <name evidence="1" type="ORF">ACH47X_26095</name>
</gene>
<reference evidence="1 2" key="1">
    <citation type="submission" date="2024-10" db="EMBL/GenBank/DDBJ databases">
        <title>The Natural Products Discovery Center: Release of the First 8490 Sequenced Strains for Exploring Actinobacteria Biosynthetic Diversity.</title>
        <authorList>
            <person name="Kalkreuter E."/>
            <person name="Kautsar S.A."/>
            <person name="Yang D."/>
            <person name="Bader C.D."/>
            <person name="Teijaro C.N."/>
            <person name="Fluegel L."/>
            <person name="Davis C.M."/>
            <person name="Simpson J.R."/>
            <person name="Lauterbach L."/>
            <person name="Steele A.D."/>
            <person name="Gui C."/>
            <person name="Meng S."/>
            <person name="Li G."/>
            <person name="Viehrig K."/>
            <person name="Ye F."/>
            <person name="Su P."/>
            <person name="Kiefer A.F."/>
            <person name="Nichols A."/>
            <person name="Cepeda A.J."/>
            <person name="Yan W."/>
            <person name="Fan B."/>
            <person name="Jiang Y."/>
            <person name="Adhikari A."/>
            <person name="Zheng C.-J."/>
            <person name="Schuster L."/>
            <person name="Cowan T.M."/>
            <person name="Smanski M.J."/>
            <person name="Chevrette M.G."/>
            <person name="De Carvalho L.P.S."/>
            <person name="Shen B."/>
        </authorList>
    </citation>
    <scope>NUCLEOTIDE SEQUENCE [LARGE SCALE GENOMIC DNA]</scope>
    <source>
        <strain evidence="1 2">NPDC019481</strain>
    </source>
</reference>
<keyword evidence="2" id="KW-1185">Reference proteome</keyword>
<dbReference type="Proteomes" id="UP001611580">
    <property type="component" value="Unassembled WGS sequence"/>
</dbReference>
<sequence length="346" mass="37710">MPNVTHPAADPAAERDQRDQIVVFASQRQPYHIVSYIDQIVGNEATPGVEFRYFEGKLPHADMDVVHLHRSSVLLGKGSRWKRLAKMADFVLQAKRRKIAVVRTISGADATGQGGRLRQAANRLLDQVTTSYIVLDETTRAPKGRPVTLIPHAHYRERFLGYPRSEQVPGRLLRISPNLPKGVAPALDSFFSTETPGLSLRVVGKPASGAYIGLKGMAARDPEKITLLLETVSEGTTVQEIGAAELVLVPKVAEIEDMHVLYMALSLDRPVLVPAGDLTRRLAKKVGAGWISLYEGPLTAETIDSTVASLRATPPSGSPQLDAPDLEETVKMYAKVFQDAAAASRR</sequence>
<proteinExistence type="predicted"/>
<name>A0ABW7XS73_9MICO</name>
<comment type="caution">
    <text evidence="1">The sequence shown here is derived from an EMBL/GenBank/DDBJ whole genome shotgun (WGS) entry which is preliminary data.</text>
</comment>
<organism evidence="1 2">
    <name type="scientific">Promicromonospora kroppenstedtii</name>
    <dbReference type="NCBI Taxonomy" id="440482"/>
    <lineage>
        <taxon>Bacteria</taxon>
        <taxon>Bacillati</taxon>
        <taxon>Actinomycetota</taxon>
        <taxon>Actinomycetes</taxon>
        <taxon>Micrococcales</taxon>
        <taxon>Promicromonosporaceae</taxon>
        <taxon>Promicromonospora</taxon>
    </lineage>
</organism>